<dbReference type="EC" id="3.1.3.25" evidence="7"/>
<comment type="caution">
    <text evidence="8">The sequence shown here is derived from an EMBL/GenBank/DDBJ whole genome shotgun (WGS) entry which is preliminary data.</text>
</comment>
<dbReference type="InterPro" id="IPR020583">
    <property type="entry name" value="Inositol_monoP_metal-BS"/>
</dbReference>
<evidence type="ECO:0000256" key="6">
    <source>
        <dbReference type="PIRSR" id="PIRSR600760-2"/>
    </source>
</evidence>
<evidence type="ECO:0000256" key="1">
    <source>
        <dbReference type="ARBA" id="ARBA00001033"/>
    </source>
</evidence>
<organism evidence="8 9">
    <name type="scientific">Demequina activiva</name>
    <dbReference type="NCBI Taxonomy" id="1582364"/>
    <lineage>
        <taxon>Bacteria</taxon>
        <taxon>Bacillati</taxon>
        <taxon>Actinomycetota</taxon>
        <taxon>Actinomycetes</taxon>
        <taxon>Micrococcales</taxon>
        <taxon>Demequinaceae</taxon>
        <taxon>Demequina</taxon>
    </lineage>
</organism>
<feature type="binding site" evidence="6">
    <location>
        <position position="69"/>
    </location>
    <ligand>
        <name>Mg(2+)</name>
        <dbReference type="ChEBI" id="CHEBI:18420"/>
        <label>1</label>
        <note>catalytic</note>
    </ligand>
</feature>
<evidence type="ECO:0000256" key="2">
    <source>
        <dbReference type="ARBA" id="ARBA00001946"/>
    </source>
</evidence>
<gene>
    <name evidence="8" type="primary">suhB</name>
    <name evidence="8" type="ORF">Dac01nite_14380</name>
</gene>
<accession>A0A919UJU3</accession>
<dbReference type="Gene3D" id="3.30.540.10">
    <property type="entry name" value="Fructose-1,6-Bisphosphatase, subunit A, domain 1"/>
    <property type="match status" value="1"/>
</dbReference>
<evidence type="ECO:0000313" key="9">
    <source>
        <dbReference type="Proteomes" id="UP000652354"/>
    </source>
</evidence>
<dbReference type="EMBL" id="BONR01000002">
    <property type="protein sequence ID" value="GIG54686.1"/>
    <property type="molecule type" value="Genomic_DNA"/>
</dbReference>
<comment type="cofactor">
    <cofactor evidence="2 6 7">
        <name>Mg(2+)</name>
        <dbReference type="ChEBI" id="CHEBI:18420"/>
    </cofactor>
</comment>
<dbReference type="InterPro" id="IPR000760">
    <property type="entry name" value="Inositol_monophosphatase-like"/>
</dbReference>
<dbReference type="Pfam" id="PF00459">
    <property type="entry name" value="Inositol_P"/>
    <property type="match status" value="1"/>
</dbReference>
<evidence type="ECO:0000313" key="8">
    <source>
        <dbReference type="EMBL" id="GIG54686.1"/>
    </source>
</evidence>
<dbReference type="GO" id="GO:0046872">
    <property type="term" value="F:metal ion binding"/>
    <property type="evidence" value="ECO:0007669"/>
    <property type="project" value="UniProtKB-KW"/>
</dbReference>
<dbReference type="GO" id="GO:0008934">
    <property type="term" value="F:inositol monophosphate 1-phosphatase activity"/>
    <property type="evidence" value="ECO:0007669"/>
    <property type="project" value="InterPro"/>
</dbReference>
<dbReference type="PRINTS" id="PR00377">
    <property type="entry name" value="IMPHPHTASES"/>
</dbReference>
<keyword evidence="9" id="KW-1185">Reference proteome</keyword>
<name>A0A919UJU3_9MICO</name>
<dbReference type="Proteomes" id="UP000652354">
    <property type="component" value="Unassembled WGS sequence"/>
</dbReference>
<proteinExistence type="inferred from homology"/>
<feature type="binding site" evidence="6">
    <location>
        <position position="85"/>
    </location>
    <ligand>
        <name>Mg(2+)</name>
        <dbReference type="ChEBI" id="CHEBI:18420"/>
        <label>1</label>
        <note>catalytic</note>
    </ligand>
</feature>
<dbReference type="InterPro" id="IPR033942">
    <property type="entry name" value="IMPase"/>
</dbReference>
<dbReference type="PROSITE" id="PS00629">
    <property type="entry name" value="IMP_1"/>
    <property type="match status" value="1"/>
</dbReference>
<keyword evidence="4 7" id="KW-0378">Hydrolase</keyword>
<evidence type="ECO:0000256" key="7">
    <source>
        <dbReference type="RuleBase" id="RU364068"/>
    </source>
</evidence>
<dbReference type="RefSeq" id="WP_203655081.1">
    <property type="nucleotide sequence ID" value="NZ_BONR01000002.1"/>
</dbReference>
<evidence type="ECO:0000256" key="3">
    <source>
        <dbReference type="ARBA" id="ARBA00022723"/>
    </source>
</evidence>
<dbReference type="GO" id="GO:0007165">
    <property type="term" value="P:signal transduction"/>
    <property type="evidence" value="ECO:0007669"/>
    <property type="project" value="TreeGrafter"/>
</dbReference>
<feature type="binding site" evidence="6">
    <location>
        <position position="87"/>
    </location>
    <ligand>
        <name>Mg(2+)</name>
        <dbReference type="ChEBI" id="CHEBI:18420"/>
        <label>1</label>
        <note>catalytic</note>
    </ligand>
</feature>
<dbReference type="CDD" id="cd01639">
    <property type="entry name" value="IMPase"/>
    <property type="match status" value="1"/>
</dbReference>
<protein>
    <recommendedName>
        <fullName evidence="7">Inositol-1-monophosphatase</fullName>
        <ecNumber evidence="7">3.1.3.25</ecNumber>
    </recommendedName>
</protein>
<evidence type="ECO:0000256" key="5">
    <source>
        <dbReference type="ARBA" id="ARBA00022842"/>
    </source>
</evidence>
<evidence type="ECO:0000256" key="4">
    <source>
        <dbReference type="ARBA" id="ARBA00022801"/>
    </source>
</evidence>
<dbReference type="PANTHER" id="PTHR20854:SF4">
    <property type="entry name" value="INOSITOL-1-MONOPHOSPHATASE-RELATED"/>
    <property type="match status" value="1"/>
</dbReference>
<dbReference type="PANTHER" id="PTHR20854">
    <property type="entry name" value="INOSITOL MONOPHOSPHATASE"/>
    <property type="match status" value="1"/>
</dbReference>
<feature type="binding site" evidence="6">
    <location>
        <position position="217"/>
    </location>
    <ligand>
        <name>Mg(2+)</name>
        <dbReference type="ChEBI" id="CHEBI:18420"/>
        <label>1</label>
        <note>catalytic</note>
    </ligand>
</feature>
<comment type="similarity">
    <text evidence="7">Belongs to the inositol monophosphatase superfamily.</text>
</comment>
<dbReference type="Gene3D" id="3.40.190.80">
    <property type="match status" value="1"/>
</dbReference>
<keyword evidence="3 6" id="KW-0479">Metal-binding</keyword>
<dbReference type="AlphaFoldDB" id="A0A919UJU3"/>
<keyword evidence="5 6" id="KW-0460">Magnesium</keyword>
<dbReference type="GO" id="GO:0006020">
    <property type="term" value="P:inositol metabolic process"/>
    <property type="evidence" value="ECO:0007669"/>
    <property type="project" value="TreeGrafter"/>
</dbReference>
<feature type="binding site" evidence="6">
    <location>
        <position position="88"/>
    </location>
    <ligand>
        <name>Mg(2+)</name>
        <dbReference type="ChEBI" id="CHEBI:18420"/>
        <label>1</label>
        <note>catalytic</note>
    </ligand>
</feature>
<dbReference type="SUPFAM" id="SSF56655">
    <property type="entry name" value="Carbohydrate phosphatase"/>
    <property type="match status" value="1"/>
</dbReference>
<reference evidence="8" key="1">
    <citation type="submission" date="2021-01" db="EMBL/GenBank/DDBJ databases">
        <title>Whole genome shotgun sequence of Demequina activiva NBRC 110675.</title>
        <authorList>
            <person name="Komaki H."/>
            <person name="Tamura T."/>
        </authorList>
    </citation>
    <scope>NUCLEOTIDE SEQUENCE</scope>
    <source>
        <strain evidence="8">NBRC 110675</strain>
    </source>
</reference>
<comment type="catalytic activity">
    <reaction evidence="1 7">
        <text>a myo-inositol phosphate + H2O = myo-inositol + phosphate</text>
        <dbReference type="Rhea" id="RHEA:24056"/>
        <dbReference type="ChEBI" id="CHEBI:15377"/>
        <dbReference type="ChEBI" id="CHEBI:17268"/>
        <dbReference type="ChEBI" id="CHEBI:43474"/>
        <dbReference type="ChEBI" id="CHEBI:84139"/>
        <dbReference type="EC" id="3.1.3.25"/>
    </reaction>
</comment>
<sequence length="274" mass="28972">MDTAHELLDIARLIASETAALIRDGRSGARVHATKSSAIDIVTQMDLAAEAHLRERLSQLRPDDGILGEEGEDTAGSSGVTWILDPIDGTVNYLYGLPHYAVSVAAVTGPPRPREWSALAGAVADGSGVLWSAARGGGAFRDGRPLRREDAPPLESTLLATGFQYVAQRRERQGEIVTSMLGQVRDIRRLGAASVDLCLVAAGAIDAYYEHGLHAWDFAAAALIAQEAGVKVAGLDGGAADERVLVAAHPDVWDDLAHALVRAGAETTWDARRA</sequence>